<dbReference type="GO" id="GO:0006836">
    <property type="term" value="P:neurotransmitter transport"/>
    <property type="evidence" value="ECO:0007669"/>
    <property type="project" value="UniProtKB-KW"/>
</dbReference>
<evidence type="ECO:0000256" key="8">
    <source>
        <dbReference type="ARBA" id="ARBA00023018"/>
    </source>
</evidence>
<keyword evidence="4" id="KW-0597">Phosphoprotein</keyword>
<evidence type="ECO:0000259" key="14">
    <source>
        <dbReference type="PROSITE" id="PS50850"/>
    </source>
</evidence>
<feature type="transmembrane region" description="Helical" evidence="13">
    <location>
        <begin position="591"/>
        <end position="610"/>
    </location>
</feature>
<feature type="transmembrane region" description="Helical" evidence="13">
    <location>
        <begin position="238"/>
        <end position="261"/>
    </location>
</feature>
<dbReference type="InterPro" id="IPR036259">
    <property type="entry name" value="MFS_trans_sf"/>
</dbReference>
<evidence type="ECO:0000256" key="6">
    <source>
        <dbReference type="ARBA" id="ARBA00022775"/>
    </source>
</evidence>
<dbReference type="Gene3D" id="2.160.20.80">
    <property type="entry name" value="E3 ubiquitin-protein ligase SopA"/>
    <property type="match status" value="1"/>
</dbReference>
<evidence type="ECO:0000256" key="13">
    <source>
        <dbReference type="SAM" id="Phobius"/>
    </source>
</evidence>
<keyword evidence="11" id="KW-0968">Cytoplasmic vesicle</keyword>
<keyword evidence="9 13" id="KW-0472">Membrane</keyword>
<evidence type="ECO:0000256" key="5">
    <source>
        <dbReference type="ARBA" id="ARBA00022692"/>
    </source>
</evidence>
<evidence type="ECO:0000256" key="1">
    <source>
        <dbReference type="ARBA" id="ARBA00004644"/>
    </source>
</evidence>
<feature type="region of interest" description="Disordered" evidence="12">
    <location>
        <begin position="1"/>
        <end position="52"/>
    </location>
</feature>
<keyword evidence="5 13" id="KW-0812">Transmembrane</keyword>
<dbReference type="PANTHER" id="PTHR23511">
    <property type="entry name" value="SYNAPTIC VESICLE GLYCOPROTEIN 2"/>
    <property type="match status" value="1"/>
</dbReference>
<evidence type="ECO:0000313" key="16">
    <source>
        <dbReference type="Proteomes" id="UP000694701"/>
    </source>
</evidence>
<dbReference type="Ensembl" id="ENSCCRT00020118221.1">
    <property type="protein sequence ID" value="ENSCCRP00020108216.1"/>
    <property type="gene ID" value="ENSCCRG00020049259.1"/>
</dbReference>
<sequence length="648" mass="73693">MDDPYQNNINQQGETYPTYGGGEYTYPYQADYPPQEEEDAASDVTEGHDEDEQMYEGEYQGIPQPDEIKEARRAARREARMKARMAAEVEEETLPGQYESIMEDCGHGRFQWTLFTVLGLARMADGVECFVVSFALPSAEKDMCLSNADKGMLGLIVYVGMMIGAVLWGSLADKLGRRQCLLYALAINCIFSFLSCFAQGYGIFIFLRLCSGIGIGGSVPIVYTYFAEFLQMDKRGEHLSWLCLFWMLGGLYASFTAWGIIPHYGWGFSMGTEFQFHSWRVFVLVCFLPSVAALAGLVFMPESPRFLLETARHDEAWMILKQVHDTNWRAKGEPERVFHVSQIKTPQTQDDEFIEIQSETGTAFQRFMVRHMTLVKQVSWFPDQIKYLQFEEYESNVKIFHREKVERRTIAGTKCGVWEDFFEKMFSKEVFYFEESLFENCYFEDIRSTDTFFENCTLKNTVFYNTDLWEDSKFINCKLENTTFLHPKKGCHLNFQEENDILIYLVSFLGSLSVLPGNILACLLMDKIGRLKIIGGSMLGSAGCTFFVFLCFSQWAVVLFHCLFFAASAAAWNGIEVITVELYPASKRATAFGVLNGTCKLAAIISTFTFGKFIGITKIIPIILSLSALVCGGLLAFKLPETREVILQ</sequence>
<name>A0A8C2KE12_CYPCA</name>
<keyword evidence="8" id="KW-0770">Synapse</keyword>
<dbReference type="InterPro" id="IPR020846">
    <property type="entry name" value="MFS_dom"/>
</dbReference>
<dbReference type="InterPro" id="IPR005828">
    <property type="entry name" value="MFS_sugar_transport-like"/>
</dbReference>
<organism evidence="15 16">
    <name type="scientific">Cyprinus carpio</name>
    <name type="common">Common carp</name>
    <dbReference type="NCBI Taxonomy" id="7962"/>
    <lineage>
        <taxon>Eukaryota</taxon>
        <taxon>Metazoa</taxon>
        <taxon>Chordata</taxon>
        <taxon>Craniata</taxon>
        <taxon>Vertebrata</taxon>
        <taxon>Euteleostomi</taxon>
        <taxon>Actinopterygii</taxon>
        <taxon>Neopterygii</taxon>
        <taxon>Teleostei</taxon>
        <taxon>Ostariophysi</taxon>
        <taxon>Cypriniformes</taxon>
        <taxon>Cyprinidae</taxon>
        <taxon>Cyprininae</taxon>
        <taxon>Cyprinus</taxon>
    </lineage>
</organism>
<evidence type="ECO:0000313" key="15">
    <source>
        <dbReference type="Ensembl" id="ENSCCRP00020108216.1"/>
    </source>
</evidence>
<feature type="compositionally biased region" description="Low complexity" evidence="12">
    <location>
        <begin position="11"/>
        <end position="29"/>
    </location>
</feature>
<feature type="transmembrane region" description="Helical" evidence="13">
    <location>
        <begin position="546"/>
        <end position="571"/>
    </location>
</feature>
<evidence type="ECO:0000256" key="4">
    <source>
        <dbReference type="ARBA" id="ARBA00022553"/>
    </source>
</evidence>
<evidence type="ECO:0000256" key="2">
    <source>
        <dbReference type="ARBA" id="ARBA00008335"/>
    </source>
</evidence>
<comment type="similarity">
    <text evidence="2">Belongs to the major facilitator superfamily.</text>
</comment>
<feature type="transmembrane region" description="Helical" evidence="13">
    <location>
        <begin position="181"/>
        <end position="198"/>
    </location>
</feature>
<dbReference type="Pfam" id="PF00083">
    <property type="entry name" value="Sugar_tr"/>
    <property type="match status" value="1"/>
</dbReference>
<dbReference type="GO" id="GO:0030672">
    <property type="term" value="C:synaptic vesicle membrane"/>
    <property type="evidence" value="ECO:0007669"/>
    <property type="project" value="UniProtKB-SubCell"/>
</dbReference>
<evidence type="ECO:0000256" key="7">
    <source>
        <dbReference type="ARBA" id="ARBA00022989"/>
    </source>
</evidence>
<evidence type="ECO:0000256" key="3">
    <source>
        <dbReference type="ARBA" id="ARBA00022448"/>
    </source>
</evidence>
<dbReference type="SUPFAM" id="SSF103473">
    <property type="entry name" value="MFS general substrate transporter"/>
    <property type="match status" value="2"/>
</dbReference>
<dbReference type="InterPro" id="IPR055415">
    <property type="entry name" value="LD_SV2"/>
</dbReference>
<feature type="compositionally biased region" description="Polar residues" evidence="12">
    <location>
        <begin position="1"/>
        <end position="10"/>
    </location>
</feature>
<dbReference type="SUPFAM" id="SSF141571">
    <property type="entry name" value="Pentapeptide repeat-like"/>
    <property type="match status" value="1"/>
</dbReference>
<feature type="transmembrane region" description="Helical" evidence="13">
    <location>
        <begin position="619"/>
        <end position="637"/>
    </location>
</feature>
<dbReference type="Pfam" id="PF23894">
    <property type="entry name" value="LD_SV2"/>
    <property type="match status" value="1"/>
</dbReference>
<dbReference type="Gene3D" id="1.20.1250.20">
    <property type="entry name" value="MFS general substrate transporter like domains"/>
    <property type="match status" value="2"/>
</dbReference>
<comment type="subcellular location">
    <subcellularLocation>
        <location evidence="1">Cytoplasmic vesicle</location>
        <location evidence="1">Secretory vesicle</location>
        <location evidence="1">Synaptic vesicle membrane</location>
        <topology evidence="1">Multi-pass membrane protein</topology>
    </subcellularLocation>
</comment>
<feature type="transmembrane region" description="Helical" evidence="13">
    <location>
        <begin position="151"/>
        <end position="169"/>
    </location>
</feature>
<dbReference type="PROSITE" id="PS50850">
    <property type="entry name" value="MFS"/>
    <property type="match status" value="1"/>
</dbReference>
<dbReference type="GO" id="GO:0022857">
    <property type="term" value="F:transmembrane transporter activity"/>
    <property type="evidence" value="ECO:0007669"/>
    <property type="project" value="InterPro"/>
</dbReference>
<evidence type="ECO:0000256" key="10">
    <source>
        <dbReference type="ARBA" id="ARBA00023180"/>
    </source>
</evidence>
<feature type="transmembrane region" description="Helical" evidence="13">
    <location>
        <begin position="501"/>
        <end position="525"/>
    </location>
</feature>
<dbReference type="GO" id="GO:0043005">
    <property type="term" value="C:neuron projection"/>
    <property type="evidence" value="ECO:0007669"/>
    <property type="project" value="TreeGrafter"/>
</dbReference>
<dbReference type="AlphaFoldDB" id="A0A8C2KE12"/>
<accession>A0A8C2KE12</accession>
<keyword evidence="3" id="KW-0813">Transport</keyword>
<proteinExistence type="inferred from homology"/>
<dbReference type="FunFam" id="1.20.1250.20:FF:000009">
    <property type="entry name" value="Synaptic vesicle glycoprotein 2A"/>
    <property type="match status" value="1"/>
</dbReference>
<reference evidence="15" key="1">
    <citation type="submission" date="2025-08" db="UniProtKB">
        <authorList>
            <consortium name="Ensembl"/>
        </authorList>
    </citation>
    <scope>IDENTIFICATION</scope>
</reference>
<dbReference type="InterPro" id="IPR011701">
    <property type="entry name" value="MFS"/>
</dbReference>
<dbReference type="Proteomes" id="UP000694701">
    <property type="component" value="Unplaced"/>
</dbReference>
<keyword evidence="7 13" id="KW-1133">Transmembrane helix</keyword>
<keyword evidence="10" id="KW-0325">Glycoprotein</keyword>
<feature type="transmembrane region" description="Helical" evidence="13">
    <location>
        <begin position="281"/>
        <end position="300"/>
    </location>
</feature>
<dbReference type="Pfam" id="PF07690">
    <property type="entry name" value="MFS_1"/>
    <property type="match status" value="1"/>
</dbReference>
<keyword evidence="6" id="KW-0532">Neurotransmitter transport</keyword>
<evidence type="ECO:0000256" key="9">
    <source>
        <dbReference type="ARBA" id="ARBA00023136"/>
    </source>
</evidence>
<evidence type="ECO:0000256" key="12">
    <source>
        <dbReference type="SAM" id="MobiDB-lite"/>
    </source>
</evidence>
<feature type="domain" description="Major facilitator superfamily (MFS) profile" evidence="14">
    <location>
        <begin position="114"/>
        <end position="643"/>
    </location>
</feature>
<protein>
    <submittedName>
        <fullName evidence="15">Synaptic vesicle glycoprotein 2Ba</fullName>
    </submittedName>
</protein>
<feature type="transmembrane region" description="Helical" evidence="13">
    <location>
        <begin position="205"/>
        <end position="226"/>
    </location>
</feature>
<evidence type="ECO:0000256" key="11">
    <source>
        <dbReference type="ARBA" id="ARBA00023329"/>
    </source>
</evidence>
<dbReference type="PANTHER" id="PTHR23511:SF39">
    <property type="entry name" value="SYNAPTIC VESICLE GLYCOPROTEIN 2B"/>
    <property type="match status" value="1"/>
</dbReference>